<evidence type="ECO:0000256" key="5">
    <source>
        <dbReference type="ARBA" id="ARBA00023002"/>
    </source>
</evidence>
<proteinExistence type="inferred from homology"/>
<keyword evidence="8" id="KW-1185">Reference proteome</keyword>
<dbReference type="AlphaFoldDB" id="A0A1T5HTH1"/>
<dbReference type="Pfam" id="PF00881">
    <property type="entry name" value="Nitroreductase"/>
    <property type="match status" value="1"/>
</dbReference>
<dbReference type="RefSeq" id="WP_079558905.1">
    <property type="nucleotide sequence ID" value="NZ_CP021904.1"/>
</dbReference>
<sequence>MKLMDVFKKRESVRSYKSELVSKTELLEILEAGRIAPSAVNFQPWRFIVIDDPELLKEVYKAYPREWFKTAPQVIIVCGNHDESWKRKLDNKDHCDIDVAIAIDHMTLAAAEKGIGTCWVCNFNPTIIQEVLNLPQELEPVALLPVGYPDNPAQAEEKMRKPLSKIAFRNSLNNPFQI</sequence>
<dbReference type="CDD" id="cd20609">
    <property type="entry name" value="nitroreductase"/>
    <property type="match status" value="1"/>
</dbReference>
<comment type="similarity">
    <text evidence="2">Belongs to the nitroreductase family.</text>
</comment>
<dbReference type="InterPro" id="IPR029479">
    <property type="entry name" value="Nitroreductase"/>
</dbReference>
<dbReference type="GO" id="GO:0016491">
    <property type="term" value="F:oxidoreductase activity"/>
    <property type="evidence" value="ECO:0007669"/>
    <property type="project" value="UniProtKB-KW"/>
</dbReference>
<gene>
    <name evidence="7" type="ORF">SAMN03080601_03241</name>
</gene>
<accession>A0A1T5HTH1</accession>
<keyword evidence="3" id="KW-0285">Flavoprotein</keyword>
<reference evidence="8" key="1">
    <citation type="submission" date="2017-02" db="EMBL/GenBank/DDBJ databases">
        <authorList>
            <person name="Varghese N."/>
            <person name="Submissions S."/>
        </authorList>
    </citation>
    <scope>NUCLEOTIDE SEQUENCE [LARGE SCALE GENOMIC DNA]</scope>
    <source>
        <strain evidence="8">DSM 24412</strain>
    </source>
</reference>
<dbReference type="STRING" id="889453.SAMN03080601_03241"/>
<dbReference type="KEGG" id="asx:CDL62_14130"/>
<dbReference type="PANTHER" id="PTHR43673">
    <property type="entry name" value="NAD(P)H NITROREDUCTASE YDGI-RELATED"/>
    <property type="match status" value="1"/>
</dbReference>
<keyword evidence="5" id="KW-0560">Oxidoreductase</keyword>
<evidence type="ECO:0000313" key="8">
    <source>
        <dbReference type="Proteomes" id="UP000191055"/>
    </source>
</evidence>
<evidence type="ECO:0000256" key="1">
    <source>
        <dbReference type="ARBA" id="ARBA00001917"/>
    </source>
</evidence>
<protein>
    <submittedName>
        <fullName evidence="7">Nitroreductase</fullName>
    </submittedName>
</protein>
<dbReference type="InterPro" id="IPR000415">
    <property type="entry name" value="Nitroreductase-like"/>
</dbReference>
<evidence type="ECO:0000313" key="7">
    <source>
        <dbReference type="EMBL" id="SKC23954.1"/>
    </source>
</evidence>
<dbReference type="OrthoDB" id="9809288at2"/>
<evidence type="ECO:0000256" key="2">
    <source>
        <dbReference type="ARBA" id="ARBA00007118"/>
    </source>
</evidence>
<dbReference type="EMBL" id="FUYV01000024">
    <property type="protein sequence ID" value="SKC23954.1"/>
    <property type="molecule type" value="Genomic_DNA"/>
</dbReference>
<dbReference type="PANTHER" id="PTHR43673:SF2">
    <property type="entry name" value="NITROREDUCTASE"/>
    <property type="match status" value="1"/>
</dbReference>
<evidence type="ECO:0000256" key="3">
    <source>
        <dbReference type="ARBA" id="ARBA00022630"/>
    </source>
</evidence>
<keyword evidence="4" id="KW-0288">FMN</keyword>
<dbReference type="Gene3D" id="3.40.109.10">
    <property type="entry name" value="NADH Oxidase"/>
    <property type="match status" value="1"/>
</dbReference>
<name>A0A1T5HTH1_9BACT</name>
<organism evidence="7 8">
    <name type="scientific">Alkalitalea saponilacus</name>
    <dbReference type="NCBI Taxonomy" id="889453"/>
    <lineage>
        <taxon>Bacteria</taxon>
        <taxon>Pseudomonadati</taxon>
        <taxon>Bacteroidota</taxon>
        <taxon>Bacteroidia</taxon>
        <taxon>Marinilabiliales</taxon>
        <taxon>Marinilabiliaceae</taxon>
        <taxon>Alkalitalea</taxon>
    </lineage>
</organism>
<evidence type="ECO:0000259" key="6">
    <source>
        <dbReference type="Pfam" id="PF00881"/>
    </source>
</evidence>
<comment type="cofactor">
    <cofactor evidence="1">
        <name>FMN</name>
        <dbReference type="ChEBI" id="CHEBI:58210"/>
    </cofactor>
</comment>
<dbReference type="SUPFAM" id="SSF55469">
    <property type="entry name" value="FMN-dependent nitroreductase-like"/>
    <property type="match status" value="1"/>
</dbReference>
<dbReference type="Proteomes" id="UP000191055">
    <property type="component" value="Unassembled WGS sequence"/>
</dbReference>
<feature type="domain" description="Nitroreductase" evidence="6">
    <location>
        <begin position="8"/>
        <end position="62"/>
    </location>
</feature>
<evidence type="ECO:0000256" key="4">
    <source>
        <dbReference type="ARBA" id="ARBA00022643"/>
    </source>
</evidence>